<dbReference type="Pfam" id="PF04285">
    <property type="entry name" value="DUF444"/>
    <property type="match status" value="2"/>
</dbReference>
<proteinExistence type="predicted"/>
<dbReference type="SUPFAM" id="SSF53300">
    <property type="entry name" value="vWA-like"/>
    <property type="match status" value="1"/>
</dbReference>
<comment type="caution">
    <text evidence="2">The sequence shown here is derived from an EMBL/GenBank/DDBJ whole genome shotgun (WGS) entry which is preliminary data.</text>
</comment>
<dbReference type="PANTHER" id="PTHR30510">
    <property type="entry name" value="UPF0229 PROTEIN YEAH"/>
    <property type="match status" value="1"/>
</dbReference>
<dbReference type="CDD" id="cd00198">
    <property type="entry name" value="vWFA"/>
    <property type="match status" value="1"/>
</dbReference>
<dbReference type="NCBIfam" id="NF003711">
    <property type="entry name" value="PRK05325.2-3"/>
    <property type="match status" value="1"/>
</dbReference>
<name>A0A0C1Z9R1_9BACT</name>
<evidence type="ECO:0008006" key="4">
    <source>
        <dbReference type="Google" id="ProtNLM"/>
    </source>
</evidence>
<evidence type="ECO:0000313" key="3">
    <source>
        <dbReference type="Proteomes" id="UP000031599"/>
    </source>
</evidence>
<dbReference type="AlphaFoldDB" id="A0A0C1Z9R1"/>
<organism evidence="2 3">
    <name type="scientific">Enhygromyxa salina</name>
    <dbReference type="NCBI Taxonomy" id="215803"/>
    <lineage>
        <taxon>Bacteria</taxon>
        <taxon>Pseudomonadati</taxon>
        <taxon>Myxococcota</taxon>
        <taxon>Polyangia</taxon>
        <taxon>Nannocystales</taxon>
        <taxon>Nannocystaceae</taxon>
        <taxon>Enhygromyxa</taxon>
    </lineage>
</organism>
<reference evidence="2 3" key="1">
    <citation type="submission" date="2014-12" db="EMBL/GenBank/DDBJ databases">
        <title>Genome assembly of Enhygromyxa salina DSM 15201.</title>
        <authorList>
            <person name="Sharma G."/>
            <person name="Subramanian S."/>
        </authorList>
    </citation>
    <scope>NUCLEOTIDE SEQUENCE [LARGE SCALE GENOMIC DNA]</scope>
    <source>
        <strain evidence="2 3">DSM 15201</strain>
    </source>
</reference>
<dbReference type="PANTHER" id="PTHR30510:SF2">
    <property type="entry name" value="UPF0229 PROTEIN YEAH"/>
    <property type="match status" value="1"/>
</dbReference>
<dbReference type="InterPro" id="IPR036465">
    <property type="entry name" value="vWFA_dom_sf"/>
</dbReference>
<gene>
    <name evidence="2" type="ORF">DB30_06916</name>
</gene>
<accession>A0A0C1Z9R1</accession>
<feature type="compositionally biased region" description="Gly residues" evidence="1">
    <location>
        <begin position="80"/>
        <end position="89"/>
    </location>
</feature>
<dbReference type="Proteomes" id="UP000031599">
    <property type="component" value="Unassembled WGS sequence"/>
</dbReference>
<feature type="region of interest" description="Disordered" evidence="1">
    <location>
        <begin position="74"/>
        <end position="113"/>
    </location>
</feature>
<dbReference type="EMBL" id="JMCC02000075">
    <property type="protein sequence ID" value="KIG14314.1"/>
    <property type="molecule type" value="Genomic_DNA"/>
</dbReference>
<evidence type="ECO:0000256" key="1">
    <source>
        <dbReference type="SAM" id="MobiDB-lite"/>
    </source>
</evidence>
<protein>
    <recommendedName>
        <fullName evidence="4">DUF444 family protein</fullName>
    </recommendedName>
</protein>
<dbReference type="InterPro" id="IPR006698">
    <property type="entry name" value="UPF0229"/>
</dbReference>
<evidence type="ECO:0000313" key="2">
    <source>
        <dbReference type="EMBL" id="KIG14314.1"/>
    </source>
</evidence>
<sequence>MLHSRRVRPAKPRALTQVTGMISRIEKDHRRFREIVRGRIRENLRRYVSRGDMIAQKGKETVSIPMPQIDIPRFIHGDNKGQGVGQGEGDPGDPVGEEEGEGGAGKAGEGEGDKTVEVEVTLDELAQILGEELGLPNIEPRGSQTLETVKDRYVGLRTTGPESLRHFKATFKRALRRQISMGTYDPRHPIIVPVREDRRYRSWKAEPKPQTNAVIIYMMDVSGSMGDEQKEIVRIESFWIDTWLRSQYKGIESRYIIHDATAREVERDVFFSTRESGGTMISSAYRKCAELIEREFDPSNWNIYAFHFSDGDNWSVDDTAACIRLLREQLIPASNQFGYGQVESPYGSGQFIKDLTAAFGDEQMLVTSEIKTKDDIMDSIREFLKGGR</sequence>